<dbReference type="HOGENOM" id="CLU_871352_0_0_6"/>
<protein>
    <submittedName>
        <fullName evidence="2">Uncharacterized protein</fullName>
    </submittedName>
</protein>
<keyword evidence="1" id="KW-0175">Coiled coil</keyword>
<reference evidence="2 3" key="1">
    <citation type="submission" date="2011-11" db="EMBL/GenBank/DDBJ databases">
        <title>Improved High-Quality Draft sequence of Beggiatoa alba B18lD.</title>
        <authorList>
            <consortium name="US DOE Joint Genome Institute"/>
            <person name="Lucas S."/>
            <person name="Han J."/>
            <person name="Lapidus A."/>
            <person name="Cheng J.-F."/>
            <person name="Goodwin L."/>
            <person name="Pitluck S."/>
            <person name="Peters L."/>
            <person name="Mikhailova N."/>
            <person name="Held B."/>
            <person name="Detter J.C."/>
            <person name="Han C."/>
            <person name="Tapia R."/>
            <person name="Land M."/>
            <person name="Hauser L."/>
            <person name="Kyrpides N."/>
            <person name="Ivanova N."/>
            <person name="Pagani I."/>
            <person name="Samuel K."/>
            <person name="Teske A."/>
            <person name="Mueller J."/>
            <person name="Woyke T."/>
        </authorList>
    </citation>
    <scope>NUCLEOTIDE SEQUENCE [LARGE SCALE GENOMIC DNA]</scope>
    <source>
        <strain evidence="2 3">B18LD</strain>
    </source>
</reference>
<gene>
    <name evidence="2" type="ORF">BegalDRAFT_2415</name>
</gene>
<feature type="coiled-coil region" evidence="1">
    <location>
        <begin position="56"/>
        <end position="311"/>
    </location>
</feature>
<organism evidence="2 3">
    <name type="scientific">Beggiatoa alba B18LD</name>
    <dbReference type="NCBI Taxonomy" id="395493"/>
    <lineage>
        <taxon>Bacteria</taxon>
        <taxon>Pseudomonadati</taxon>
        <taxon>Pseudomonadota</taxon>
        <taxon>Gammaproteobacteria</taxon>
        <taxon>Thiotrichales</taxon>
        <taxon>Thiotrichaceae</taxon>
        <taxon>Beggiatoa</taxon>
    </lineage>
</organism>
<dbReference type="STRING" id="395493.BegalDRAFT_2415"/>
<evidence type="ECO:0000256" key="1">
    <source>
        <dbReference type="SAM" id="Coils"/>
    </source>
</evidence>
<proteinExistence type="predicted"/>
<evidence type="ECO:0000313" key="3">
    <source>
        <dbReference type="Proteomes" id="UP000005744"/>
    </source>
</evidence>
<dbReference type="OrthoDB" id="5623716at2"/>
<dbReference type="EMBL" id="JH600070">
    <property type="protein sequence ID" value="EIJ43266.1"/>
    <property type="molecule type" value="Genomic_DNA"/>
</dbReference>
<evidence type="ECO:0000313" key="2">
    <source>
        <dbReference type="EMBL" id="EIJ43266.1"/>
    </source>
</evidence>
<dbReference type="Proteomes" id="UP000005744">
    <property type="component" value="Unassembled WGS sequence"/>
</dbReference>
<dbReference type="Gene3D" id="1.10.287.1490">
    <property type="match status" value="1"/>
</dbReference>
<accession>I3CI23</accession>
<sequence>MSDKKISISLTEESPVKLPEEIQRIGTEATQAIWIFSQSLANAEIAKIREASATVEKNAISQQQQALQEVERLNVERQQAYAKIDNLTKENKSLHIDLDREIGEVKTAHSHIAVLQEKIEKQEHDIKNLHEELGRARESGEIAQKRLHEVVYQSQQDQVDLRTLREEITVQQRNRERLEKTINTTTAEAEQTWKQLKTEQTKVAVAEALTQELRETIRKLESDIKLLKEDKQEFREARDAEEKLRIELEKKLVAITTRAEAQEKTYKETIAKLEQDNNFVKSEATTLRNRIIKAEGALEREKKAIERLETKLVATSGSPTK</sequence>
<keyword evidence="3" id="KW-1185">Reference proteome</keyword>
<dbReference type="RefSeq" id="WP_002690310.1">
    <property type="nucleotide sequence ID" value="NZ_JH600070.1"/>
</dbReference>
<name>I3CI23_9GAMM</name>
<dbReference type="AlphaFoldDB" id="I3CI23"/>